<name>A0A813W8N2_9BILA</name>
<gene>
    <name evidence="13" type="ORF">JXQ802_LOCUS32523</name>
    <name evidence="12" type="ORF">PYM288_LOCUS6876</name>
</gene>
<dbReference type="Pfam" id="PF02892">
    <property type="entry name" value="zf-BED"/>
    <property type="match status" value="1"/>
</dbReference>
<dbReference type="GO" id="GO:0008270">
    <property type="term" value="F:zinc ion binding"/>
    <property type="evidence" value="ECO:0007669"/>
    <property type="project" value="UniProtKB-KW"/>
</dbReference>
<evidence type="ECO:0000313" key="12">
    <source>
        <dbReference type="EMBL" id="CAF0847200.1"/>
    </source>
</evidence>
<evidence type="ECO:0000256" key="2">
    <source>
        <dbReference type="ARBA" id="ARBA00022723"/>
    </source>
</evidence>
<dbReference type="GO" id="GO:0005634">
    <property type="term" value="C:nucleus"/>
    <property type="evidence" value="ECO:0007669"/>
    <property type="project" value="UniProtKB-SubCell"/>
</dbReference>
<dbReference type="InterPro" id="IPR003656">
    <property type="entry name" value="Znf_BED"/>
</dbReference>
<dbReference type="InterPro" id="IPR012337">
    <property type="entry name" value="RNaseH-like_sf"/>
</dbReference>
<keyword evidence="7" id="KW-0804">Transcription</keyword>
<dbReference type="PROSITE" id="PS50808">
    <property type="entry name" value="ZF_BED"/>
    <property type="match status" value="1"/>
</dbReference>
<dbReference type="SUPFAM" id="SSF140996">
    <property type="entry name" value="Hermes dimerisation domain"/>
    <property type="match status" value="1"/>
</dbReference>
<proteinExistence type="predicted"/>
<organism evidence="12 14">
    <name type="scientific">Rotaria sordida</name>
    <dbReference type="NCBI Taxonomy" id="392033"/>
    <lineage>
        <taxon>Eukaryota</taxon>
        <taxon>Metazoa</taxon>
        <taxon>Spiralia</taxon>
        <taxon>Gnathifera</taxon>
        <taxon>Rotifera</taxon>
        <taxon>Eurotatoria</taxon>
        <taxon>Bdelloidea</taxon>
        <taxon>Philodinida</taxon>
        <taxon>Philodinidae</taxon>
        <taxon>Rotaria</taxon>
    </lineage>
</organism>
<dbReference type="SUPFAM" id="SSF57667">
    <property type="entry name" value="beta-beta-alpha zinc fingers"/>
    <property type="match status" value="1"/>
</dbReference>
<dbReference type="GO" id="GO:0046983">
    <property type="term" value="F:protein dimerization activity"/>
    <property type="evidence" value="ECO:0007669"/>
    <property type="project" value="InterPro"/>
</dbReference>
<comment type="subcellular location">
    <subcellularLocation>
        <location evidence="1">Nucleus</location>
    </subcellularLocation>
</comment>
<accession>A0A813W8N2</accession>
<dbReference type="EMBL" id="CAJNOL010001434">
    <property type="protein sequence ID" value="CAF1359106.1"/>
    <property type="molecule type" value="Genomic_DNA"/>
</dbReference>
<evidence type="ECO:0000256" key="6">
    <source>
        <dbReference type="ARBA" id="ARBA00023125"/>
    </source>
</evidence>
<evidence type="ECO:0000256" key="8">
    <source>
        <dbReference type="ARBA" id="ARBA00023242"/>
    </source>
</evidence>
<dbReference type="PANTHER" id="PTHR46481:SF10">
    <property type="entry name" value="ZINC FINGER BED DOMAIN-CONTAINING PROTEIN 39"/>
    <property type="match status" value="1"/>
</dbReference>
<protein>
    <recommendedName>
        <fullName evidence="11">BED-type domain-containing protein</fullName>
    </recommendedName>
</protein>
<evidence type="ECO:0000256" key="10">
    <source>
        <dbReference type="SAM" id="MobiDB-lite"/>
    </source>
</evidence>
<dbReference type="Proteomes" id="UP000663870">
    <property type="component" value="Unassembled WGS sequence"/>
</dbReference>
<keyword evidence="2" id="KW-0479">Metal-binding</keyword>
<evidence type="ECO:0000256" key="1">
    <source>
        <dbReference type="ARBA" id="ARBA00004123"/>
    </source>
</evidence>
<evidence type="ECO:0000313" key="13">
    <source>
        <dbReference type="EMBL" id="CAF1359106.1"/>
    </source>
</evidence>
<dbReference type="InterPro" id="IPR036236">
    <property type="entry name" value="Znf_C2H2_sf"/>
</dbReference>
<evidence type="ECO:0000256" key="7">
    <source>
        <dbReference type="ARBA" id="ARBA00023163"/>
    </source>
</evidence>
<evidence type="ECO:0000313" key="15">
    <source>
        <dbReference type="Proteomes" id="UP000663870"/>
    </source>
</evidence>
<sequence length="736" mass="84743">MNVDDSNKVKPNISGSSYLWDYMIKQNDKAKCKICSAILSRKNGTTSGLRKHLFQMHKLEAFGVNSKKLDIKPQQFSVDEKQKLDSLIINAIVEDGRSFGDMRQSGILKVFNHLKPGYLPPHRNTIQRRLKRLQSEEKLMLIKELSKIQSLGITCDFWSDKRLYSYLCLTGHYITSNYQFVSKILSFSWLHHRHSSTNISMVIKKELKDLNVSEKTRSITTDGAASMSKIGETLYGDTKQIYCVAHRLHLVVCNGLGLWVRKQKLLYASTTDAITKIDISEDDSDEEDFTDDIQFISQPSSVTNSSSSLESFGNSFDISNELLNTNLDNNVIGNENLMDEEPDNFSDDIIDNWSIDVIEDLDISSGETVQQNIGDLMKKCRSMVKLINKSSILMNYVSKLKQQFNIRRSLQLDCKSRWNSSHQLIVVMLIYKKIVNKIHSEKHDIGLNNKQMNKLSSIELDQFDWKMLELLDFVLKPFAQATKLLSSTQYPTIGISYFAIVQIRDFLEDLNTVDVDDWKILFNFKVLLLNQLEKYFMEKDEQWQLMKNHAYFDPIGYGCLTRRERRTVESNIIESHESCTMEEMIDEQEANETQSKLNRKRKSTSSKTSPMTKFLNSVGKKRVCSSMDIPTASKNTLNEEFTTYRTLAQREYNSIVDGDQDPDVVQFWQSHQIELQQLSKIATSYLSTPAISVTSESAFSTASYLLRKQWSHLTPINLSHSIFLKDKLHTDFNTPY</sequence>
<feature type="domain" description="BED-type" evidence="11">
    <location>
        <begin position="14"/>
        <end position="64"/>
    </location>
</feature>
<evidence type="ECO:0000256" key="4">
    <source>
        <dbReference type="ARBA" id="ARBA00022833"/>
    </source>
</evidence>
<dbReference type="SUPFAM" id="SSF53098">
    <property type="entry name" value="Ribonuclease H-like"/>
    <property type="match status" value="1"/>
</dbReference>
<dbReference type="GO" id="GO:0009791">
    <property type="term" value="P:post-embryonic development"/>
    <property type="evidence" value="ECO:0007669"/>
    <property type="project" value="UniProtKB-ARBA"/>
</dbReference>
<evidence type="ECO:0000313" key="14">
    <source>
        <dbReference type="Proteomes" id="UP000663854"/>
    </source>
</evidence>
<keyword evidence="15" id="KW-1185">Reference proteome</keyword>
<comment type="caution">
    <text evidence="12">The sequence shown here is derived from an EMBL/GenBank/DDBJ whole genome shotgun (WGS) entry which is preliminary data.</text>
</comment>
<evidence type="ECO:0000256" key="5">
    <source>
        <dbReference type="ARBA" id="ARBA00023015"/>
    </source>
</evidence>
<dbReference type="AlphaFoldDB" id="A0A813W8N2"/>
<dbReference type="Proteomes" id="UP000663854">
    <property type="component" value="Unassembled WGS sequence"/>
</dbReference>
<dbReference type="EMBL" id="CAJNOH010000079">
    <property type="protein sequence ID" value="CAF0847200.1"/>
    <property type="molecule type" value="Genomic_DNA"/>
</dbReference>
<dbReference type="GO" id="GO:0003677">
    <property type="term" value="F:DNA binding"/>
    <property type="evidence" value="ECO:0007669"/>
    <property type="project" value="UniProtKB-KW"/>
</dbReference>
<evidence type="ECO:0000259" key="11">
    <source>
        <dbReference type="PROSITE" id="PS50808"/>
    </source>
</evidence>
<dbReference type="SMART" id="SM00614">
    <property type="entry name" value="ZnF_BED"/>
    <property type="match status" value="1"/>
</dbReference>
<keyword evidence="4" id="KW-0862">Zinc</keyword>
<dbReference type="Pfam" id="PF05699">
    <property type="entry name" value="Dimer_Tnp_hAT"/>
    <property type="match status" value="1"/>
</dbReference>
<keyword evidence="6" id="KW-0238">DNA-binding</keyword>
<keyword evidence="3 9" id="KW-0863">Zinc-finger</keyword>
<keyword evidence="5" id="KW-0805">Transcription regulation</keyword>
<dbReference type="PANTHER" id="PTHR46481">
    <property type="entry name" value="ZINC FINGER BED DOMAIN-CONTAINING PROTEIN 4"/>
    <property type="match status" value="1"/>
</dbReference>
<evidence type="ECO:0000256" key="3">
    <source>
        <dbReference type="ARBA" id="ARBA00022771"/>
    </source>
</evidence>
<keyword evidence="8" id="KW-0539">Nucleus</keyword>
<dbReference type="InterPro" id="IPR008906">
    <property type="entry name" value="HATC_C_dom"/>
</dbReference>
<feature type="region of interest" description="Disordered" evidence="10">
    <location>
        <begin position="587"/>
        <end position="612"/>
    </location>
</feature>
<reference evidence="12" key="1">
    <citation type="submission" date="2021-02" db="EMBL/GenBank/DDBJ databases">
        <authorList>
            <person name="Nowell W R."/>
        </authorList>
    </citation>
    <scope>NUCLEOTIDE SEQUENCE</scope>
</reference>
<dbReference type="InterPro" id="IPR052035">
    <property type="entry name" value="ZnF_BED_domain_contain"/>
</dbReference>
<evidence type="ECO:0000256" key="9">
    <source>
        <dbReference type="PROSITE-ProRule" id="PRU00027"/>
    </source>
</evidence>